<name>A0A1G4J8E0_9SACH</name>
<organism evidence="2 3">
    <name type="scientific">Lachancea nothofagi CBS 11611</name>
    <dbReference type="NCBI Taxonomy" id="1266666"/>
    <lineage>
        <taxon>Eukaryota</taxon>
        <taxon>Fungi</taxon>
        <taxon>Dikarya</taxon>
        <taxon>Ascomycota</taxon>
        <taxon>Saccharomycotina</taxon>
        <taxon>Saccharomycetes</taxon>
        <taxon>Saccharomycetales</taxon>
        <taxon>Saccharomycetaceae</taxon>
        <taxon>Lachancea</taxon>
    </lineage>
</organism>
<reference evidence="3" key="1">
    <citation type="submission" date="2016-03" db="EMBL/GenBank/DDBJ databases">
        <authorList>
            <person name="Devillers Hugo."/>
        </authorList>
    </citation>
    <scope>NUCLEOTIDE SEQUENCE [LARGE SCALE GENOMIC DNA]</scope>
</reference>
<dbReference type="Proteomes" id="UP000189911">
    <property type="component" value="Chromosome C"/>
</dbReference>
<evidence type="ECO:0000256" key="1">
    <source>
        <dbReference type="SAM" id="MobiDB-lite"/>
    </source>
</evidence>
<accession>A0A1G4J8E0</accession>
<evidence type="ECO:0000313" key="3">
    <source>
        <dbReference type="Proteomes" id="UP000189911"/>
    </source>
</evidence>
<feature type="compositionally biased region" description="Basic residues" evidence="1">
    <location>
        <begin position="25"/>
        <end position="34"/>
    </location>
</feature>
<dbReference type="OrthoDB" id="4061647at2759"/>
<protein>
    <submittedName>
        <fullName evidence="2">LANO_0C07074g1_1</fullName>
    </submittedName>
</protein>
<evidence type="ECO:0000313" key="2">
    <source>
        <dbReference type="EMBL" id="SCU86201.1"/>
    </source>
</evidence>
<dbReference type="EMBL" id="LT598446">
    <property type="protein sequence ID" value="SCU86201.1"/>
    <property type="molecule type" value="Genomic_DNA"/>
</dbReference>
<feature type="region of interest" description="Disordered" evidence="1">
    <location>
        <begin position="1"/>
        <end position="66"/>
    </location>
</feature>
<sequence>MPRKHLGSPEHPSFELPSLPPWRTPKIKILHHTPSRGQSLLDDGDIFETPYEQKPPVAPNRGKNPDIYDYSPFSDKGLLTASKREQLLNSEAATHCLVFHKTKHKYPPRKSFRPDLDLWCCDSSADEAVNDNDINNDNDDECGRLATATILPPVERPNIRRFENNVSTEKTTLREFWNGSDVADVLERSQLRDICSILQQERDLIHKCERQIQQLDHLPHQNETEHPYRWLRKYCKNVWDKDSWMLDEEVPGRIGMNRGSGINRDT</sequence>
<gene>
    <name evidence="2" type="ORF">LANO_0C07074G</name>
</gene>
<proteinExistence type="predicted"/>
<keyword evidence="3" id="KW-1185">Reference proteome</keyword>
<dbReference type="AlphaFoldDB" id="A0A1G4J8E0"/>